<organism evidence="1 2">
    <name type="scientific">Anatilimnocola aggregata</name>
    <dbReference type="NCBI Taxonomy" id="2528021"/>
    <lineage>
        <taxon>Bacteria</taxon>
        <taxon>Pseudomonadati</taxon>
        <taxon>Planctomycetota</taxon>
        <taxon>Planctomycetia</taxon>
        <taxon>Pirellulales</taxon>
        <taxon>Pirellulaceae</taxon>
        <taxon>Anatilimnocola</taxon>
    </lineage>
</organism>
<protein>
    <submittedName>
        <fullName evidence="1">Uncharacterized protein</fullName>
    </submittedName>
</protein>
<accession>A0A517YJJ3</accession>
<dbReference type="AlphaFoldDB" id="A0A517YJJ3"/>
<name>A0A517YJJ3_9BACT</name>
<dbReference type="EMBL" id="CP036274">
    <property type="protein sequence ID" value="QDU30388.1"/>
    <property type="molecule type" value="Genomic_DNA"/>
</dbReference>
<proteinExistence type="predicted"/>
<gene>
    <name evidence="1" type="ORF">ETAA8_55160</name>
</gene>
<reference evidence="1 2" key="1">
    <citation type="submission" date="2019-02" db="EMBL/GenBank/DDBJ databases">
        <title>Deep-cultivation of Planctomycetes and their phenomic and genomic characterization uncovers novel biology.</title>
        <authorList>
            <person name="Wiegand S."/>
            <person name="Jogler M."/>
            <person name="Boedeker C."/>
            <person name="Pinto D."/>
            <person name="Vollmers J."/>
            <person name="Rivas-Marin E."/>
            <person name="Kohn T."/>
            <person name="Peeters S.H."/>
            <person name="Heuer A."/>
            <person name="Rast P."/>
            <person name="Oberbeckmann S."/>
            <person name="Bunk B."/>
            <person name="Jeske O."/>
            <person name="Meyerdierks A."/>
            <person name="Storesund J.E."/>
            <person name="Kallscheuer N."/>
            <person name="Luecker S."/>
            <person name="Lage O.M."/>
            <person name="Pohl T."/>
            <person name="Merkel B.J."/>
            <person name="Hornburger P."/>
            <person name="Mueller R.-W."/>
            <person name="Bruemmer F."/>
            <person name="Labrenz M."/>
            <person name="Spormann A.M."/>
            <person name="Op den Camp H."/>
            <person name="Overmann J."/>
            <person name="Amann R."/>
            <person name="Jetten M.S.M."/>
            <person name="Mascher T."/>
            <person name="Medema M.H."/>
            <person name="Devos D.P."/>
            <person name="Kaster A.-K."/>
            <person name="Ovreas L."/>
            <person name="Rohde M."/>
            <person name="Galperin M.Y."/>
            <person name="Jogler C."/>
        </authorList>
    </citation>
    <scope>NUCLEOTIDE SEQUENCE [LARGE SCALE GENOMIC DNA]</scope>
    <source>
        <strain evidence="1 2">ETA_A8</strain>
    </source>
</reference>
<keyword evidence="2" id="KW-1185">Reference proteome</keyword>
<evidence type="ECO:0000313" key="1">
    <source>
        <dbReference type="EMBL" id="QDU30388.1"/>
    </source>
</evidence>
<evidence type="ECO:0000313" key="2">
    <source>
        <dbReference type="Proteomes" id="UP000315017"/>
    </source>
</evidence>
<dbReference type="KEGG" id="aagg:ETAA8_55160"/>
<sequence>METFRGRCNISVGQACLKFFPASEKMQYGVNATWLAIRGKIGS</sequence>
<dbReference type="Proteomes" id="UP000315017">
    <property type="component" value="Chromosome"/>
</dbReference>